<gene>
    <name evidence="3" type="ORF">METZ01_LOCUS262986</name>
</gene>
<feature type="domain" description="Isochorismatase-like" evidence="2">
    <location>
        <begin position="24"/>
        <end position="183"/>
    </location>
</feature>
<dbReference type="SUPFAM" id="SSF52499">
    <property type="entry name" value="Isochorismatase-like hydrolases"/>
    <property type="match status" value="1"/>
</dbReference>
<reference evidence="3" key="1">
    <citation type="submission" date="2018-05" db="EMBL/GenBank/DDBJ databases">
        <authorList>
            <person name="Lanie J.A."/>
            <person name="Ng W.-L."/>
            <person name="Kazmierczak K.M."/>
            <person name="Andrzejewski T.M."/>
            <person name="Davidsen T.M."/>
            <person name="Wayne K.J."/>
            <person name="Tettelin H."/>
            <person name="Glass J.I."/>
            <person name="Rusch D."/>
            <person name="Podicherti R."/>
            <person name="Tsui H.-C.T."/>
            <person name="Winkler M.E."/>
        </authorList>
    </citation>
    <scope>NUCLEOTIDE SEQUENCE</scope>
</reference>
<keyword evidence="1" id="KW-0378">Hydrolase</keyword>
<dbReference type="InterPro" id="IPR000868">
    <property type="entry name" value="Isochorismatase-like_dom"/>
</dbReference>
<organism evidence="3">
    <name type="scientific">marine metagenome</name>
    <dbReference type="NCBI Taxonomy" id="408172"/>
    <lineage>
        <taxon>unclassified sequences</taxon>
        <taxon>metagenomes</taxon>
        <taxon>ecological metagenomes</taxon>
    </lineage>
</organism>
<protein>
    <recommendedName>
        <fullName evidence="2">Isochorismatase-like domain-containing protein</fullName>
    </recommendedName>
</protein>
<dbReference type="PANTHER" id="PTHR43540:SF1">
    <property type="entry name" value="ISOCHORISMATASE HYDROLASE"/>
    <property type="match status" value="1"/>
</dbReference>
<dbReference type="Pfam" id="PF00857">
    <property type="entry name" value="Isochorismatase"/>
    <property type="match status" value="1"/>
</dbReference>
<evidence type="ECO:0000256" key="1">
    <source>
        <dbReference type="ARBA" id="ARBA00022801"/>
    </source>
</evidence>
<proteinExistence type="predicted"/>
<dbReference type="Gene3D" id="3.40.50.850">
    <property type="entry name" value="Isochorismatase-like"/>
    <property type="match status" value="1"/>
</dbReference>
<name>A0A382JFJ4_9ZZZZ</name>
<dbReference type="InterPro" id="IPR050272">
    <property type="entry name" value="Isochorismatase-like_hydrls"/>
</dbReference>
<dbReference type="InterPro" id="IPR036380">
    <property type="entry name" value="Isochorismatase-like_sf"/>
</dbReference>
<dbReference type="AlphaFoldDB" id="A0A382JFJ4"/>
<sequence length="184" mass="19560">MSSDADIYKHQNFGNSLGMGAKIALLIVDFVNGFDDPDQFGGGNVTQACDNTVPLLAACRNLGMTIAHTRVVLADDGGDDNIMAIKVPALKTLTENAGCSQIVERLTPRPGEIIVRKRLPSAFFGTDLAPNFTMRRIDTVLVTGCTTSGCVRASALDAMCYGFRPIVISDCVGDRALGPHEANL</sequence>
<dbReference type="EMBL" id="UINC01073610">
    <property type="protein sequence ID" value="SVC10132.1"/>
    <property type="molecule type" value="Genomic_DNA"/>
</dbReference>
<dbReference type="PANTHER" id="PTHR43540">
    <property type="entry name" value="PEROXYUREIDOACRYLATE/UREIDOACRYLATE AMIDOHYDROLASE-RELATED"/>
    <property type="match status" value="1"/>
</dbReference>
<evidence type="ECO:0000259" key="2">
    <source>
        <dbReference type="Pfam" id="PF00857"/>
    </source>
</evidence>
<evidence type="ECO:0000313" key="3">
    <source>
        <dbReference type="EMBL" id="SVC10132.1"/>
    </source>
</evidence>
<feature type="non-terminal residue" evidence="3">
    <location>
        <position position="184"/>
    </location>
</feature>
<accession>A0A382JFJ4</accession>
<dbReference type="GO" id="GO:0016787">
    <property type="term" value="F:hydrolase activity"/>
    <property type="evidence" value="ECO:0007669"/>
    <property type="project" value="UniProtKB-KW"/>
</dbReference>